<dbReference type="CDD" id="cd05672">
    <property type="entry name" value="M20_ACY1L2-like"/>
    <property type="match status" value="1"/>
</dbReference>
<keyword evidence="5" id="KW-1185">Reference proteome</keyword>
<gene>
    <name evidence="4" type="ORF">SEPCBS119000_001877</name>
</gene>
<sequence length="434" mass="45139">MALSAEAAHAGIDAHMPVLSEVNYFIHANPELAYEERKAHDKFVEVLTGLGFKVTPHAYGLETSFLAEYGSGGRLVVYNAEYDALPGVGHACGHNLIATAGFSAFLGAVAALKAAGPGTQGRVQLLGTPAEEGGGGKVKLIRAGAYKGVDACLMVHPAPSAASLAAAASAAVSKDDDSGGMGAALAKAAAAGVREVAMVRMLASVKYSIFFEGKEAHAAMSPWAGVNALDAVCLSYNGISMLRQQIRPYERIHGIFREAGTRPNVTPAKTAVDYYVRSDTLAHAEALWRRVVACFEGAALATGCKVTYKPMDTYADLRSSPGLCRAYVEAMPKGTVIYSTPSDFMAGSTDMGNVCYECPGFHGAFGIDAPPGAGNHTHGFTGAAGTEDAFQRAVNCGRGMATVGLKVLEDDAFAASIREAWEADMVVAKAGSED</sequence>
<dbReference type="InterPro" id="IPR017144">
    <property type="entry name" value="Xaa-Arg_dipeptidase"/>
</dbReference>
<evidence type="ECO:0000256" key="2">
    <source>
        <dbReference type="PIRNR" id="PIRNR037226"/>
    </source>
</evidence>
<evidence type="ECO:0000259" key="3">
    <source>
        <dbReference type="Pfam" id="PF07687"/>
    </source>
</evidence>
<dbReference type="Pfam" id="PF07687">
    <property type="entry name" value="M20_dimer"/>
    <property type="match status" value="1"/>
</dbReference>
<dbReference type="InterPro" id="IPR036264">
    <property type="entry name" value="Bact_exopeptidase_dim_dom"/>
</dbReference>
<protein>
    <recommendedName>
        <fullName evidence="2">Peptidase M20 domain-containing protein 2</fullName>
    </recommendedName>
</protein>
<comment type="caution">
    <text evidence="4">The sequence shown here is derived from an EMBL/GenBank/DDBJ whole genome shotgun (WGS) entry which is preliminary data.</text>
</comment>
<evidence type="ECO:0000256" key="1">
    <source>
        <dbReference type="ARBA" id="ARBA00006247"/>
    </source>
</evidence>
<dbReference type="SUPFAM" id="SSF55031">
    <property type="entry name" value="Bacterial exopeptidase dimerisation domain"/>
    <property type="match status" value="1"/>
</dbReference>
<evidence type="ECO:0000313" key="5">
    <source>
        <dbReference type="Proteomes" id="UP001642502"/>
    </source>
</evidence>
<dbReference type="InterPro" id="IPR002933">
    <property type="entry name" value="Peptidase_M20"/>
</dbReference>
<dbReference type="SUPFAM" id="SSF53187">
    <property type="entry name" value="Zn-dependent exopeptidases"/>
    <property type="match status" value="1"/>
</dbReference>
<dbReference type="InterPro" id="IPR011650">
    <property type="entry name" value="Peptidase_M20_dimer"/>
</dbReference>
<dbReference type="PIRSF" id="PIRSF037226">
    <property type="entry name" value="Amidohydrolase_ACY1L2_prd"/>
    <property type="match status" value="1"/>
</dbReference>
<comment type="similarity">
    <text evidence="1 2">Belongs to the peptidase M20A family.</text>
</comment>
<name>A0ABP0DD23_9PEZI</name>
<dbReference type="PANTHER" id="PTHR30575">
    <property type="entry name" value="PEPTIDASE M20"/>
    <property type="match status" value="1"/>
</dbReference>
<dbReference type="Gene3D" id="3.40.630.10">
    <property type="entry name" value="Zn peptidases"/>
    <property type="match status" value="1"/>
</dbReference>
<proteinExistence type="inferred from homology"/>
<dbReference type="InterPro" id="IPR052030">
    <property type="entry name" value="Peptidase_M20/M20A_hydrolases"/>
</dbReference>
<dbReference type="EMBL" id="CAWUON010000016">
    <property type="protein sequence ID" value="CAK7266145.1"/>
    <property type="molecule type" value="Genomic_DNA"/>
</dbReference>
<dbReference type="Gene3D" id="3.30.70.360">
    <property type="match status" value="1"/>
</dbReference>
<dbReference type="Pfam" id="PF01546">
    <property type="entry name" value="Peptidase_M20"/>
    <property type="match status" value="1"/>
</dbReference>
<organism evidence="4 5">
    <name type="scientific">Sporothrix epigloea</name>
    <dbReference type="NCBI Taxonomy" id="1892477"/>
    <lineage>
        <taxon>Eukaryota</taxon>
        <taxon>Fungi</taxon>
        <taxon>Dikarya</taxon>
        <taxon>Ascomycota</taxon>
        <taxon>Pezizomycotina</taxon>
        <taxon>Sordariomycetes</taxon>
        <taxon>Sordariomycetidae</taxon>
        <taxon>Ophiostomatales</taxon>
        <taxon>Ophiostomataceae</taxon>
        <taxon>Sporothrix</taxon>
    </lineage>
</organism>
<reference evidence="4 5" key="1">
    <citation type="submission" date="2024-01" db="EMBL/GenBank/DDBJ databases">
        <authorList>
            <person name="Allen C."/>
            <person name="Tagirdzhanova G."/>
        </authorList>
    </citation>
    <scope>NUCLEOTIDE SEQUENCE [LARGE SCALE GENOMIC DNA]</scope>
    <source>
        <strain evidence="4 5">CBS 119000</strain>
    </source>
</reference>
<evidence type="ECO:0000313" key="4">
    <source>
        <dbReference type="EMBL" id="CAK7266145.1"/>
    </source>
</evidence>
<feature type="domain" description="Peptidase M20 dimerisation" evidence="3">
    <location>
        <begin position="205"/>
        <end position="297"/>
    </location>
</feature>
<dbReference type="Proteomes" id="UP001642502">
    <property type="component" value="Unassembled WGS sequence"/>
</dbReference>
<dbReference type="PANTHER" id="PTHR30575:SF0">
    <property type="entry name" value="XAA-ARG DIPEPTIDASE"/>
    <property type="match status" value="1"/>
</dbReference>
<accession>A0ABP0DD23</accession>